<comment type="caution">
    <text evidence="1">The sequence shown here is derived from an EMBL/GenBank/DDBJ whole genome shotgun (WGS) entry which is preliminary data.</text>
</comment>
<dbReference type="Proteomes" id="UP001501586">
    <property type="component" value="Unassembled WGS sequence"/>
</dbReference>
<protein>
    <submittedName>
        <fullName evidence="1">Uncharacterized protein</fullName>
    </submittedName>
</protein>
<name>A0ABP8EJX3_9MICO</name>
<keyword evidence="2" id="KW-1185">Reference proteome</keyword>
<proteinExistence type="predicted"/>
<evidence type="ECO:0000313" key="1">
    <source>
        <dbReference type="EMBL" id="GAA4284243.1"/>
    </source>
</evidence>
<reference evidence="2" key="1">
    <citation type="journal article" date="2019" name="Int. J. Syst. Evol. Microbiol.">
        <title>The Global Catalogue of Microorganisms (GCM) 10K type strain sequencing project: providing services to taxonomists for standard genome sequencing and annotation.</title>
        <authorList>
            <consortium name="The Broad Institute Genomics Platform"/>
            <consortium name="The Broad Institute Genome Sequencing Center for Infectious Disease"/>
            <person name="Wu L."/>
            <person name="Ma J."/>
        </authorList>
    </citation>
    <scope>NUCLEOTIDE SEQUENCE [LARGE SCALE GENOMIC DNA]</scope>
    <source>
        <strain evidence="2">JCM 17458</strain>
    </source>
</reference>
<accession>A0ABP8EJX3</accession>
<sequence>MTGPTAEKLPNLYKIDLEISRPGVDTSANSMATRLDAAKSTFAGDAWIGGESDQFGGEMTHEIGQLDISADIAKSEIPDQLAGEPLEVEPLDWRARWSR</sequence>
<dbReference type="RefSeq" id="WP_236866354.1">
    <property type="nucleotide sequence ID" value="NZ_BAABAZ010000006.1"/>
</dbReference>
<dbReference type="EMBL" id="BAABAZ010000006">
    <property type="protein sequence ID" value="GAA4284243.1"/>
    <property type="molecule type" value="Genomic_DNA"/>
</dbReference>
<evidence type="ECO:0000313" key="2">
    <source>
        <dbReference type="Proteomes" id="UP001501586"/>
    </source>
</evidence>
<gene>
    <name evidence="1" type="ORF">GCM10022261_17740</name>
</gene>
<organism evidence="1 2">
    <name type="scientific">Brevibacterium daeguense</name>
    <dbReference type="NCBI Taxonomy" id="909936"/>
    <lineage>
        <taxon>Bacteria</taxon>
        <taxon>Bacillati</taxon>
        <taxon>Actinomycetota</taxon>
        <taxon>Actinomycetes</taxon>
        <taxon>Micrococcales</taxon>
        <taxon>Brevibacteriaceae</taxon>
        <taxon>Brevibacterium</taxon>
    </lineage>
</organism>